<accession>A0ABV5USZ0</accession>
<reference evidence="2 3" key="1">
    <citation type="submission" date="2024-09" db="EMBL/GenBank/DDBJ databases">
        <authorList>
            <person name="Sun Q."/>
            <person name="Mori K."/>
        </authorList>
    </citation>
    <scope>NUCLEOTIDE SEQUENCE [LARGE SCALE GENOMIC DNA]</scope>
    <source>
        <strain evidence="2 3">JCM 13519</strain>
    </source>
</reference>
<dbReference type="EMBL" id="JBHMBH010000029">
    <property type="protein sequence ID" value="MFB9715300.1"/>
    <property type="molecule type" value="Genomic_DNA"/>
</dbReference>
<keyword evidence="3" id="KW-1185">Reference proteome</keyword>
<dbReference type="Proteomes" id="UP001589536">
    <property type="component" value="Unassembled WGS sequence"/>
</dbReference>
<sequence length="202" mass="20642">MNVHHYTSRAAAAIAAAVLLACTSTPAQGATIATTSTGSQQAVGSGKWGAVVTPDSAATYAPSPVPLKLTFRNYGHPSSPSFTPQFFTVGNTGNLPITAASYVTSTVAQASVRFIVESCSIGWDEPSGTCPGGTVEQVLATKFGPDSETTPGPAPATPGTGLRLRARVETNGNVTPNNYDPALTISTNVDRTQVRTATNNGS</sequence>
<name>A0ABV5USZ0_9MICC</name>
<organism evidence="2 3">
    <name type="scientific">Arthrobacter methylotrophus</name>
    <dbReference type="NCBI Taxonomy" id="121291"/>
    <lineage>
        <taxon>Bacteria</taxon>
        <taxon>Bacillati</taxon>
        <taxon>Actinomycetota</taxon>
        <taxon>Actinomycetes</taxon>
        <taxon>Micrococcales</taxon>
        <taxon>Micrococcaceae</taxon>
        <taxon>Arthrobacter</taxon>
    </lineage>
</organism>
<keyword evidence="1" id="KW-0732">Signal</keyword>
<dbReference type="RefSeq" id="WP_376954626.1">
    <property type="nucleotide sequence ID" value="NZ_JBHMBH010000029.1"/>
</dbReference>
<evidence type="ECO:0000313" key="2">
    <source>
        <dbReference type="EMBL" id="MFB9715300.1"/>
    </source>
</evidence>
<comment type="caution">
    <text evidence="2">The sequence shown here is derived from an EMBL/GenBank/DDBJ whole genome shotgun (WGS) entry which is preliminary data.</text>
</comment>
<feature type="signal peptide" evidence="1">
    <location>
        <begin position="1"/>
        <end position="29"/>
    </location>
</feature>
<gene>
    <name evidence="2" type="ORF">ACFFPI_14375</name>
</gene>
<proteinExistence type="predicted"/>
<protein>
    <submittedName>
        <fullName evidence="2">Uncharacterized protein</fullName>
    </submittedName>
</protein>
<evidence type="ECO:0000256" key="1">
    <source>
        <dbReference type="SAM" id="SignalP"/>
    </source>
</evidence>
<feature type="chain" id="PRO_5045926105" evidence="1">
    <location>
        <begin position="30"/>
        <end position="202"/>
    </location>
</feature>
<evidence type="ECO:0000313" key="3">
    <source>
        <dbReference type="Proteomes" id="UP001589536"/>
    </source>
</evidence>